<dbReference type="InterPro" id="IPR008271">
    <property type="entry name" value="Ser/Thr_kinase_AS"/>
</dbReference>
<gene>
    <name evidence="3" type="ORF">THRCLA_22884</name>
</gene>
<evidence type="ECO:0000259" key="2">
    <source>
        <dbReference type="PROSITE" id="PS50011"/>
    </source>
</evidence>
<evidence type="ECO:0000313" key="3">
    <source>
        <dbReference type="EMBL" id="OQR88382.1"/>
    </source>
</evidence>
<dbReference type="Proteomes" id="UP000243217">
    <property type="component" value="Unassembled WGS sequence"/>
</dbReference>
<dbReference type="EMBL" id="JNBS01003281">
    <property type="protein sequence ID" value="OQR88382.1"/>
    <property type="molecule type" value="Genomic_DNA"/>
</dbReference>
<keyword evidence="1" id="KW-0472">Membrane</keyword>
<dbReference type="InterPro" id="IPR051681">
    <property type="entry name" value="Ser/Thr_Kinases-Pseudokinases"/>
</dbReference>
<dbReference type="OrthoDB" id="4062651at2759"/>
<evidence type="ECO:0000256" key="1">
    <source>
        <dbReference type="SAM" id="Phobius"/>
    </source>
</evidence>
<dbReference type="Pfam" id="PF07714">
    <property type="entry name" value="PK_Tyr_Ser-Thr"/>
    <property type="match status" value="1"/>
</dbReference>
<accession>A0A1V9YRP4</accession>
<dbReference type="PANTHER" id="PTHR44329:SF214">
    <property type="entry name" value="PROTEIN KINASE DOMAIN-CONTAINING PROTEIN"/>
    <property type="match status" value="1"/>
</dbReference>
<dbReference type="PRINTS" id="PR00109">
    <property type="entry name" value="TYRKINASE"/>
</dbReference>
<dbReference type="InterPro" id="IPR000719">
    <property type="entry name" value="Prot_kinase_dom"/>
</dbReference>
<organism evidence="3 4">
    <name type="scientific">Thraustotheca clavata</name>
    <dbReference type="NCBI Taxonomy" id="74557"/>
    <lineage>
        <taxon>Eukaryota</taxon>
        <taxon>Sar</taxon>
        <taxon>Stramenopiles</taxon>
        <taxon>Oomycota</taxon>
        <taxon>Saprolegniomycetes</taxon>
        <taxon>Saprolegniales</taxon>
        <taxon>Achlyaceae</taxon>
        <taxon>Thraustotheca</taxon>
    </lineage>
</organism>
<name>A0A1V9YRP4_9STRA</name>
<feature type="transmembrane region" description="Helical" evidence="1">
    <location>
        <begin position="127"/>
        <end position="155"/>
    </location>
</feature>
<dbReference type="GO" id="GO:0004674">
    <property type="term" value="F:protein serine/threonine kinase activity"/>
    <property type="evidence" value="ECO:0007669"/>
    <property type="project" value="TreeGrafter"/>
</dbReference>
<keyword evidence="1" id="KW-1133">Transmembrane helix</keyword>
<feature type="transmembrane region" description="Helical" evidence="1">
    <location>
        <begin position="7"/>
        <end position="27"/>
    </location>
</feature>
<dbReference type="STRING" id="74557.A0A1V9YRP4"/>
<comment type="caution">
    <text evidence="3">The sequence shown here is derived from an EMBL/GenBank/DDBJ whole genome shotgun (WGS) entry which is preliminary data.</text>
</comment>
<feature type="non-terminal residue" evidence="3">
    <location>
        <position position="1"/>
    </location>
</feature>
<dbReference type="InterPro" id="IPR011009">
    <property type="entry name" value="Kinase-like_dom_sf"/>
</dbReference>
<feature type="domain" description="Protein kinase" evidence="2">
    <location>
        <begin position="225"/>
        <end position="485"/>
    </location>
</feature>
<dbReference type="Gene3D" id="1.10.510.10">
    <property type="entry name" value="Transferase(Phosphotransferase) domain 1"/>
    <property type="match status" value="1"/>
</dbReference>
<keyword evidence="3" id="KW-0808">Transferase</keyword>
<sequence length="524" mass="60005">RKYWRNWMTFVVTMYCAGKIIYLGTIFQRSHLSRQAWSASQTCGQNISAPAYWVDPNMTSLTLAEWRAEYIEMLNEYAAILFACNAIADTILFSLSLKIDFPQVILVMFISCIVYVINWQLNAGTYAIFMSMNFVAFMFAVCLPIVLTLVAFYLLDRSARYTYLGKTDAERVNMALKHGVTINRQQLALKGRVGPFEEQLLRELLLTKLPEDDFLKNVSIPFDELRLSQYLSEQGKGDVILGEYTGLRVAIKRLGVITRETILEFKAHVELLACLRHPNVVQFIGASFDSISNLCIVLEYMEKGDVHTLLQSSMALEWNDPLLQIAIDAAQGMAYLHHSNIIHRDLKSANLLCTATYACKVSDFGESKQIQTQEYLQTMVGTPYWLAPEILRETPYQSKVDCYSFGIVLIELESRKDPYFDCIGMSTIDIMAQVARGNLRPTIPPSCPPKRHNLISRCLSGDPQERPTMVEILKALQTDIRQEVLSSRINTFDAHINRRQLLQKHQMLNRRRLRDLFIEEEKTT</sequence>
<keyword evidence="4" id="KW-1185">Reference proteome</keyword>
<protein>
    <submittedName>
        <fullName evidence="3">Kinase</fullName>
    </submittedName>
</protein>
<feature type="transmembrane region" description="Helical" evidence="1">
    <location>
        <begin position="104"/>
        <end position="121"/>
    </location>
</feature>
<dbReference type="GO" id="GO:0005524">
    <property type="term" value="F:ATP binding"/>
    <property type="evidence" value="ECO:0007669"/>
    <property type="project" value="InterPro"/>
</dbReference>
<dbReference type="Gene3D" id="3.30.200.20">
    <property type="entry name" value="Phosphorylase Kinase, domain 1"/>
    <property type="match status" value="1"/>
</dbReference>
<evidence type="ECO:0000313" key="4">
    <source>
        <dbReference type="Proteomes" id="UP000243217"/>
    </source>
</evidence>
<dbReference type="InterPro" id="IPR001245">
    <property type="entry name" value="Ser-Thr/Tyr_kinase_cat_dom"/>
</dbReference>
<dbReference type="SUPFAM" id="SSF56112">
    <property type="entry name" value="Protein kinase-like (PK-like)"/>
    <property type="match status" value="1"/>
</dbReference>
<reference evidence="3 4" key="1">
    <citation type="journal article" date="2014" name="Genome Biol. Evol.">
        <title>The secreted proteins of Achlya hypogyna and Thraustotheca clavata identify the ancestral oomycete secretome and reveal gene acquisitions by horizontal gene transfer.</title>
        <authorList>
            <person name="Misner I."/>
            <person name="Blouin N."/>
            <person name="Leonard G."/>
            <person name="Richards T.A."/>
            <person name="Lane C.E."/>
        </authorList>
    </citation>
    <scope>NUCLEOTIDE SEQUENCE [LARGE SCALE GENOMIC DNA]</scope>
    <source>
        <strain evidence="3 4">ATCC 34112</strain>
    </source>
</reference>
<dbReference type="PROSITE" id="PS00108">
    <property type="entry name" value="PROTEIN_KINASE_ST"/>
    <property type="match status" value="1"/>
</dbReference>
<dbReference type="SMART" id="SM00220">
    <property type="entry name" value="S_TKc"/>
    <property type="match status" value="1"/>
</dbReference>
<dbReference type="AlphaFoldDB" id="A0A1V9YRP4"/>
<dbReference type="PANTHER" id="PTHR44329">
    <property type="entry name" value="SERINE/THREONINE-PROTEIN KINASE TNNI3K-RELATED"/>
    <property type="match status" value="1"/>
</dbReference>
<keyword evidence="1" id="KW-0812">Transmembrane</keyword>
<dbReference type="CDD" id="cd13999">
    <property type="entry name" value="STKc_MAP3K-like"/>
    <property type="match status" value="1"/>
</dbReference>
<dbReference type="PROSITE" id="PS50011">
    <property type="entry name" value="PROTEIN_KINASE_DOM"/>
    <property type="match status" value="1"/>
</dbReference>
<proteinExistence type="predicted"/>
<keyword evidence="3" id="KW-0418">Kinase</keyword>